<dbReference type="GO" id="GO:0015421">
    <property type="term" value="F:ABC-type oligopeptide transporter activity"/>
    <property type="evidence" value="ECO:0007669"/>
    <property type="project" value="TreeGrafter"/>
</dbReference>
<dbReference type="EMBL" id="CP060715">
    <property type="protein sequence ID" value="QNN61373.1"/>
    <property type="molecule type" value="Genomic_DNA"/>
</dbReference>
<evidence type="ECO:0000256" key="8">
    <source>
        <dbReference type="ARBA" id="ARBA00023136"/>
    </source>
</evidence>
<evidence type="ECO:0000256" key="2">
    <source>
        <dbReference type="ARBA" id="ARBA00022448"/>
    </source>
</evidence>
<dbReference type="Gene3D" id="1.20.1560.10">
    <property type="entry name" value="ABC transporter type 1, transmembrane domain"/>
    <property type="match status" value="1"/>
</dbReference>
<dbReference type="InterPro" id="IPR036640">
    <property type="entry name" value="ABC1_TM_sf"/>
</dbReference>
<keyword evidence="2" id="KW-0813">Transport</keyword>
<accession>A0A7G9S0J8</accession>
<feature type="transmembrane region" description="Helical" evidence="9">
    <location>
        <begin position="60"/>
        <end position="80"/>
    </location>
</feature>
<feature type="transmembrane region" description="Helical" evidence="9">
    <location>
        <begin position="20"/>
        <end position="40"/>
    </location>
</feature>
<sequence>MKESLKYFWHYLKEYKFKLALVIISVLFSMYFVVRTPEFIGEAINELTKYLAGSQDKSQFFNVVFMMALFAGLSWIFSLVQNVVMTKISGDATDHMRKDLFSKIERLPIRFFDQSSDGEILSRFTSDLDNISNTLNQSIHQIISNVAMLGFTLVLMFMNHVELSFVALSTVPFMLIIATVILKKAQVAMAQQQRRIGEMNGFADERFTGQKLVIANGLQEDSIKNFKEYNEKLFQATFKSTLYPNLLFPTLQGLQMVTSGIVIFYGAWMTTCGRLPLEEAAGLLFVYTQYVRMIYQPLSQIASQFTQMQLAFTGAQRIMEIMNEPEEVDNPNSITIDGIQGNVELDNVSFAYDEDNYVLKDINIKVDQGMMVALVGHTGSGKTTIMNLLNRFYDIEKGSIKFDGTDIRTITKASLRNHVGIVLQDSVVFTGTVHDNIAFGKRDASREEVISVAKKAHIHDFIMTLEEGYDTLVSESNSAMSVGQKQLLSIARTMLVNPDLLILDEATSNVDTVTEHQIQAAMDEIVKGRTSFVIAHRLKTILEADHIIVLQNGKIIEEGTHQSLLDDQGHYSELYHNQFVFESYQ</sequence>
<feature type="transmembrane region" description="Helical" evidence="9">
    <location>
        <begin position="142"/>
        <end position="158"/>
    </location>
</feature>
<keyword evidence="7 9" id="KW-1133">Transmembrane helix</keyword>
<keyword evidence="5" id="KW-0547">Nucleotide-binding</keyword>
<proteinExistence type="predicted"/>
<dbReference type="KEGG" id="eio:H9L01_03115"/>
<evidence type="ECO:0000256" key="6">
    <source>
        <dbReference type="ARBA" id="ARBA00022840"/>
    </source>
</evidence>
<keyword evidence="8 9" id="KW-0472">Membrane</keyword>
<dbReference type="PROSITE" id="PS50929">
    <property type="entry name" value="ABC_TM1F"/>
    <property type="match status" value="1"/>
</dbReference>
<dbReference type="SMART" id="SM00382">
    <property type="entry name" value="AAA"/>
    <property type="match status" value="1"/>
</dbReference>
<comment type="subcellular location">
    <subcellularLocation>
        <location evidence="1">Cell membrane</location>
        <topology evidence="1">Multi-pass membrane protein</topology>
    </subcellularLocation>
</comment>
<dbReference type="InterPro" id="IPR027417">
    <property type="entry name" value="P-loop_NTPase"/>
</dbReference>
<dbReference type="PANTHER" id="PTHR43394">
    <property type="entry name" value="ATP-DEPENDENT PERMEASE MDL1, MITOCHONDRIAL"/>
    <property type="match status" value="1"/>
</dbReference>
<gene>
    <name evidence="12" type="ORF">H9L01_03115</name>
</gene>
<organism evidence="12 13">
    <name type="scientific">Erysipelothrix inopinata</name>
    <dbReference type="NCBI Taxonomy" id="225084"/>
    <lineage>
        <taxon>Bacteria</taxon>
        <taxon>Bacillati</taxon>
        <taxon>Bacillota</taxon>
        <taxon>Erysipelotrichia</taxon>
        <taxon>Erysipelotrichales</taxon>
        <taxon>Erysipelotrichaceae</taxon>
        <taxon>Erysipelothrix</taxon>
    </lineage>
</organism>
<keyword evidence="3" id="KW-1003">Cell membrane</keyword>
<dbReference type="InterPro" id="IPR011527">
    <property type="entry name" value="ABC1_TM_dom"/>
</dbReference>
<dbReference type="PROSITE" id="PS50893">
    <property type="entry name" value="ABC_TRANSPORTER_2"/>
    <property type="match status" value="1"/>
</dbReference>
<dbReference type="GO" id="GO:0005886">
    <property type="term" value="C:plasma membrane"/>
    <property type="evidence" value="ECO:0007669"/>
    <property type="project" value="UniProtKB-SubCell"/>
</dbReference>
<dbReference type="AlphaFoldDB" id="A0A7G9S0J8"/>
<feature type="domain" description="ABC transmembrane type-1" evidence="11">
    <location>
        <begin position="20"/>
        <end position="310"/>
    </location>
</feature>
<dbReference type="Pfam" id="PF00005">
    <property type="entry name" value="ABC_tran"/>
    <property type="match status" value="1"/>
</dbReference>
<keyword evidence="13" id="KW-1185">Reference proteome</keyword>
<dbReference type="Gene3D" id="3.40.50.300">
    <property type="entry name" value="P-loop containing nucleotide triphosphate hydrolases"/>
    <property type="match status" value="1"/>
</dbReference>
<dbReference type="GO" id="GO:0016887">
    <property type="term" value="F:ATP hydrolysis activity"/>
    <property type="evidence" value="ECO:0007669"/>
    <property type="project" value="InterPro"/>
</dbReference>
<dbReference type="InterPro" id="IPR003439">
    <property type="entry name" value="ABC_transporter-like_ATP-bd"/>
</dbReference>
<evidence type="ECO:0000259" key="10">
    <source>
        <dbReference type="PROSITE" id="PS50893"/>
    </source>
</evidence>
<evidence type="ECO:0000259" key="11">
    <source>
        <dbReference type="PROSITE" id="PS50929"/>
    </source>
</evidence>
<protein>
    <submittedName>
        <fullName evidence="12">ABC transporter ATP-binding protein</fullName>
    </submittedName>
</protein>
<feature type="domain" description="ABC transporter" evidence="10">
    <location>
        <begin position="343"/>
        <end position="577"/>
    </location>
</feature>
<dbReference type="InterPro" id="IPR017871">
    <property type="entry name" value="ABC_transporter-like_CS"/>
</dbReference>
<dbReference type="SUPFAM" id="SSF90123">
    <property type="entry name" value="ABC transporter transmembrane region"/>
    <property type="match status" value="1"/>
</dbReference>
<evidence type="ECO:0000256" key="9">
    <source>
        <dbReference type="SAM" id="Phobius"/>
    </source>
</evidence>
<dbReference type="InterPro" id="IPR003593">
    <property type="entry name" value="AAA+_ATPase"/>
</dbReference>
<dbReference type="PANTHER" id="PTHR43394:SF1">
    <property type="entry name" value="ATP-BINDING CASSETTE SUB-FAMILY B MEMBER 10, MITOCHONDRIAL"/>
    <property type="match status" value="1"/>
</dbReference>
<feature type="transmembrane region" description="Helical" evidence="9">
    <location>
        <begin position="164"/>
        <end position="182"/>
    </location>
</feature>
<dbReference type="PROSITE" id="PS00211">
    <property type="entry name" value="ABC_TRANSPORTER_1"/>
    <property type="match status" value="1"/>
</dbReference>
<evidence type="ECO:0000256" key="3">
    <source>
        <dbReference type="ARBA" id="ARBA00022475"/>
    </source>
</evidence>
<keyword evidence="6 12" id="KW-0067">ATP-binding</keyword>
<evidence type="ECO:0000256" key="5">
    <source>
        <dbReference type="ARBA" id="ARBA00022741"/>
    </source>
</evidence>
<dbReference type="FunFam" id="3.40.50.300:FF:000287">
    <property type="entry name" value="Multidrug ABC transporter ATP-binding protein"/>
    <property type="match status" value="1"/>
</dbReference>
<dbReference type="SUPFAM" id="SSF52540">
    <property type="entry name" value="P-loop containing nucleoside triphosphate hydrolases"/>
    <property type="match status" value="1"/>
</dbReference>
<dbReference type="RefSeq" id="WP_187534573.1">
    <property type="nucleotide sequence ID" value="NZ_CBCSHU010000006.1"/>
</dbReference>
<evidence type="ECO:0000313" key="13">
    <source>
        <dbReference type="Proteomes" id="UP000515928"/>
    </source>
</evidence>
<evidence type="ECO:0000256" key="7">
    <source>
        <dbReference type="ARBA" id="ARBA00022989"/>
    </source>
</evidence>
<feature type="transmembrane region" description="Helical" evidence="9">
    <location>
        <begin position="246"/>
        <end position="268"/>
    </location>
</feature>
<evidence type="ECO:0000256" key="1">
    <source>
        <dbReference type="ARBA" id="ARBA00004651"/>
    </source>
</evidence>
<dbReference type="GO" id="GO:0005524">
    <property type="term" value="F:ATP binding"/>
    <property type="evidence" value="ECO:0007669"/>
    <property type="project" value="UniProtKB-KW"/>
</dbReference>
<dbReference type="FunFam" id="1.20.1560.10:FF:000011">
    <property type="entry name" value="Multidrug ABC transporter ATP-binding protein"/>
    <property type="match status" value="1"/>
</dbReference>
<keyword evidence="4 9" id="KW-0812">Transmembrane</keyword>
<reference evidence="12 13" key="1">
    <citation type="submission" date="2020-08" db="EMBL/GenBank/DDBJ databases">
        <title>Genome sequence of Erysipelothrix inopinata DSM 15511T.</title>
        <authorList>
            <person name="Hyun D.-W."/>
            <person name="Bae J.-W."/>
        </authorList>
    </citation>
    <scope>NUCLEOTIDE SEQUENCE [LARGE SCALE GENOMIC DNA]</scope>
    <source>
        <strain evidence="12 13">DSM 15511</strain>
    </source>
</reference>
<dbReference type="InterPro" id="IPR039421">
    <property type="entry name" value="Type_1_exporter"/>
</dbReference>
<dbReference type="CDD" id="cd18547">
    <property type="entry name" value="ABC_6TM_Tm288_like"/>
    <property type="match status" value="1"/>
</dbReference>
<evidence type="ECO:0000313" key="12">
    <source>
        <dbReference type="EMBL" id="QNN61373.1"/>
    </source>
</evidence>
<dbReference type="Proteomes" id="UP000515928">
    <property type="component" value="Chromosome"/>
</dbReference>
<dbReference type="Pfam" id="PF00664">
    <property type="entry name" value="ABC_membrane"/>
    <property type="match status" value="1"/>
</dbReference>
<name>A0A7G9S0J8_9FIRM</name>
<evidence type="ECO:0000256" key="4">
    <source>
        <dbReference type="ARBA" id="ARBA00022692"/>
    </source>
</evidence>